<keyword evidence="5" id="KW-0496">Mitochondrion</keyword>
<dbReference type="InterPro" id="IPR019338">
    <property type="entry name" value="Ribosomal_bL35m"/>
</dbReference>
<proteinExistence type="inferred from homology"/>
<keyword evidence="3" id="KW-0809">Transit peptide</keyword>
<comment type="similarity">
    <text evidence="2">Belongs to the bacterial ribosomal protein bL35 family.</text>
</comment>
<dbReference type="OrthoDB" id="5847109at2759"/>
<dbReference type="SUPFAM" id="SSF143034">
    <property type="entry name" value="L35p-like"/>
    <property type="match status" value="1"/>
</dbReference>
<evidence type="ECO:0000256" key="3">
    <source>
        <dbReference type="ARBA" id="ARBA00022946"/>
    </source>
</evidence>
<accession>A0A5N5SYW0</accession>
<dbReference type="InterPro" id="IPR037229">
    <property type="entry name" value="Ribosomal_bL35_sf"/>
</dbReference>
<dbReference type="GO" id="GO:0006412">
    <property type="term" value="P:translation"/>
    <property type="evidence" value="ECO:0007669"/>
    <property type="project" value="InterPro"/>
</dbReference>
<evidence type="ECO:0000313" key="9">
    <source>
        <dbReference type="EMBL" id="KAB7499386.1"/>
    </source>
</evidence>
<dbReference type="PANTHER" id="PTHR15909">
    <property type="entry name" value="39S RIBOSOMAL PROTEIN L35, MITOCHONDRIAL"/>
    <property type="match status" value="1"/>
</dbReference>
<evidence type="ECO:0000256" key="2">
    <source>
        <dbReference type="ARBA" id="ARBA00006598"/>
    </source>
</evidence>
<name>A0A5N5SYW0_9CRUS</name>
<dbReference type="Proteomes" id="UP000326759">
    <property type="component" value="Unassembled WGS sequence"/>
</dbReference>
<evidence type="ECO:0000256" key="5">
    <source>
        <dbReference type="ARBA" id="ARBA00023128"/>
    </source>
</evidence>
<dbReference type="GO" id="GO:1990904">
    <property type="term" value="C:ribonucleoprotein complex"/>
    <property type="evidence" value="ECO:0007669"/>
    <property type="project" value="UniProtKB-KW"/>
</dbReference>
<gene>
    <name evidence="9" type="primary">mRpL35</name>
    <name evidence="9" type="ORF">Anas_00716</name>
</gene>
<dbReference type="Pfam" id="PF01632">
    <property type="entry name" value="Ribosomal_L35p"/>
    <property type="match status" value="1"/>
</dbReference>
<dbReference type="AlphaFoldDB" id="A0A5N5SYW0"/>
<comment type="caution">
    <text evidence="9">The sequence shown here is derived from an EMBL/GenBank/DDBJ whole genome shotgun (WGS) entry which is preliminary data.</text>
</comment>
<dbReference type="EMBL" id="SEYY01018405">
    <property type="protein sequence ID" value="KAB7499386.1"/>
    <property type="molecule type" value="Genomic_DNA"/>
</dbReference>
<dbReference type="GO" id="GO:0005739">
    <property type="term" value="C:mitochondrion"/>
    <property type="evidence" value="ECO:0007669"/>
    <property type="project" value="UniProtKB-SubCell"/>
</dbReference>
<evidence type="ECO:0000256" key="7">
    <source>
        <dbReference type="ARBA" id="ARBA00035273"/>
    </source>
</evidence>
<keyword evidence="4 9" id="KW-0689">Ribosomal protein</keyword>
<keyword evidence="10" id="KW-1185">Reference proteome</keyword>
<evidence type="ECO:0000313" key="10">
    <source>
        <dbReference type="Proteomes" id="UP000326759"/>
    </source>
</evidence>
<dbReference type="PANTHER" id="PTHR15909:SF0">
    <property type="entry name" value="LARGE RIBOSOMAL SUBUNIT PROTEIN BL35M"/>
    <property type="match status" value="1"/>
</dbReference>
<evidence type="ECO:0000256" key="4">
    <source>
        <dbReference type="ARBA" id="ARBA00022980"/>
    </source>
</evidence>
<evidence type="ECO:0000256" key="1">
    <source>
        <dbReference type="ARBA" id="ARBA00004173"/>
    </source>
</evidence>
<dbReference type="GO" id="GO:0005840">
    <property type="term" value="C:ribosome"/>
    <property type="evidence" value="ECO:0007669"/>
    <property type="project" value="UniProtKB-KW"/>
</dbReference>
<comment type="subcellular location">
    <subcellularLocation>
        <location evidence="1">Mitochondrion</location>
    </subcellularLocation>
</comment>
<dbReference type="InterPro" id="IPR021137">
    <property type="entry name" value="Ribosomal_bL35-like"/>
</dbReference>
<keyword evidence="6" id="KW-0687">Ribonucleoprotein</keyword>
<reference evidence="9 10" key="1">
    <citation type="journal article" date="2019" name="PLoS Biol.">
        <title>Sex chromosomes control vertical transmission of feminizing Wolbachia symbionts in an isopod.</title>
        <authorList>
            <person name="Becking T."/>
            <person name="Chebbi M.A."/>
            <person name="Giraud I."/>
            <person name="Moumen B."/>
            <person name="Laverre T."/>
            <person name="Caubet Y."/>
            <person name="Peccoud J."/>
            <person name="Gilbert C."/>
            <person name="Cordaux R."/>
        </authorList>
    </citation>
    <scope>NUCLEOTIDE SEQUENCE [LARGE SCALE GENOMIC DNA]</scope>
    <source>
        <strain evidence="9">ANa2</strain>
        <tissue evidence="9">Whole body excluding digestive tract and cuticle</tissue>
    </source>
</reference>
<organism evidence="9 10">
    <name type="scientific">Armadillidium nasatum</name>
    <dbReference type="NCBI Taxonomy" id="96803"/>
    <lineage>
        <taxon>Eukaryota</taxon>
        <taxon>Metazoa</taxon>
        <taxon>Ecdysozoa</taxon>
        <taxon>Arthropoda</taxon>
        <taxon>Crustacea</taxon>
        <taxon>Multicrustacea</taxon>
        <taxon>Malacostraca</taxon>
        <taxon>Eumalacostraca</taxon>
        <taxon>Peracarida</taxon>
        <taxon>Isopoda</taxon>
        <taxon>Oniscidea</taxon>
        <taxon>Crinocheta</taxon>
        <taxon>Armadillidiidae</taxon>
        <taxon>Armadillidium</taxon>
    </lineage>
</organism>
<sequence>MNKTLNIISRIASTIKPYAALKESSGLIANKLNFRFLRTGSLYSNFGSPHPVNICKEKLTHNQLHAQGFCSLSSVNKPMLENSNSGVDNYIQSRSIIKYSFDKGEMISDPEVLKRFKRLDWGIWIRPKAGATKKLWRKKAKRVNRLSQIVFCNATQSRRLDKMVSPFWRKPRVYPDDPYAPYLKREDFWQTRETAEEYPRRK</sequence>
<protein>
    <recommendedName>
        <fullName evidence="7">Large ribosomal subunit protein bL35m</fullName>
    </recommendedName>
    <alternativeName>
        <fullName evidence="8">39S ribosomal protein L35, mitochondrial</fullName>
    </alternativeName>
</protein>
<evidence type="ECO:0000256" key="8">
    <source>
        <dbReference type="ARBA" id="ARBA00035418"/>
    </source>
</evidence>
<evidence type="ECO:0000256" key="6">
    <source>
        <dbReference type="ARBA" id="ARBA00023274"/>
    </source>
</evidence>
<dbReference type="GO" id="GO:0003735">
    <property type="term" value="F:structural constituent of ribosome"/>
    <property type="evidence" value="ECO:0007669"/>
    <property type="project" value="InterPro"/>
</dbReference>